<dbReference type="EMBL" id="AEIG01000033">
    <property type="protein sequence ID" value="EGG29802.1"/>
    <property type="molecule type" value="Genomic_DNA"/>
</dbReference>
<dbReference type="eggNOG" id="COG4967">
    <property type="taxonomic scope" value="Bacteria"/>
</dbReference>
<dbReference type="NCBIfam" id="TIGR02523">
    <property type="entry name" value="type_IV_pilV"/>
    <property type="match status" value="1"/>
</dbReference>
<dbReference type="Proteomes" id="UP000005615">
    <property type="component" value="Unassembled WGS sequence"/>
</dbReference>
<evidence type="ECO:0000313" key="4">
    <source>
        <dbReference type="Proteomes" id="UP000005615"/>
    </source>
</evidence>
<keyword evidence="1" id="KW-0472">Membrane</keyword>
<accession>F3L1K6</accession>
<sequence>MALIEILISLLILSVGVIGLSNVQINAKRVAQEALQRTKAASLASDMLERIRANPKGFANYNGAEVGRSSAATEPADCRLVACAPEDVATRDLWEWEQALDGADETRMADDQTRQVGGLYLPYGCVVTDFGGQAGRVQVTIAWEGFRDLGYTGANTCGAILGLKRQLLSFESFVAGTR</sequence>
<evidence type="ECO:0000256" key="1">
    <source>
        <dbReference type="SAM" id="Phobius"/>
    </source>
</evidence>
<feature type="transmembrane region" description="Helical" evidence="1">
    <location>
        <begin position="6"/>
        <end position="27"/>
    </location>
</feature>
<reference evidence="3 4" key="1">
    <citation type="journal article" date="2011" name="J. Bacteriol.">
        <title>Genome sequence of strain IMCC3088, a proteorhodopsin-containing marine bacterium belonging to the OM60/NOR5 clade.</title>
        <authorList>
            <person name="Jang Y."/>
            <person name="Oh H.M."/>
            <person name="Kang I."/>
            <person name="Lee K."/>
            <person name="Yang S.J."/>
            <person name="Cho J.C."/>
        </authorList>
    </citation>
    <scope>NUCLEOTIDE SEQUENCE [LARGE SCALE GENOMIC DNA]</scope>
    <source>
        <strain evidence="3 4">IMCC3088</strain>
    </source>
</reference>
<protein>
    <submittedName>
        <fullName evidence="3">Type IV fimbrial biogenesis protein PilV</fullName>
    </submittedName>
</protein>
<keyword evidence="1" id="KW-1133">Transmembrane helix</keyword>
<dbReference type="InterPro" id="IPR013362">
    <property type="entry name" value="Pilus_4_PilV"/>
</dbReference>
<keyword evidence="4" id="KW-1185">Reference proteome</keyword>
<organism evidence="3 4">
    <name type="scientific">Aequoribacter fuscus</name>
    <dbReference type="NCBI Taxonomy" id="2518989"/>
    <lineage>
        <taxon>Bacteria</taxon>
        <taxon>Pseudomonadati</taxon>
        <taxon>Pseudomonadota</taxon>
        <taxon>Gammaproteobacteria</taxon>
        <taxon>Cellvibrionales</taxon>
        <taxon>Halieaceae</taxon>
        <taxon>Aequoribacter</taxon>
    </lineage>
</organism>
<evidence type="ECO:0000313" key="3">
    <source>
        <dbReference type="EMBL" id="EGG29802.1"/>
    </source>
</evidence>
<name>F3L1K6_9GAMM</name>
<dbReference type="Pfam" id="PF22150">
    <property type="entry name" value="Tt1218-like"/>
    <property type="match status" value="1"/>
</dbReference>
<proteinExistence type="predicted"/>
<dbReference type="AlphaFoldDB" id="F3L1K6"/>
<dbReference type="STRING" id="2518989.IMCC3088_1346"/>
<keyword evidence="1" id="KW-0812">Transmembrane</keyword>
<dbReference type="InterPro" id="IPR054402">
    <property type="entry name" value="Tt1218-like_dom"/>
</dbReference>
<comment type="caution">
    <text evidence="3">The sequence shown here is derived from an EMBL/GenBank/DDBJ whole genome shotgun (WGS) entry which is preliminary data.</text>
</comment>
<feature type="domain" description="Type IV pilin Tt1218-like" evidence="2">
    <location>
        <begin position="23"/>
        <end position="94"/>
    </location>
</feature>
<gene>
    <name evidence="3" type="ORF">IMCC3088_1346</name>
</gene>
<evidence type="ECO:0000259" key="2">
    <source>
        <dbReference type="Pfam" id="PF22150"/>
    </source>
</evidence>